<dbReference type="GO" id="GO:0003700">
    <property type="term" value="F:DNA-binding transcription factor activity"/>
    <property type="evidence" value="ECO:0007669"/>
    <property type="project" value="InterPro"/>
</dbReference>
<dbReference type="InterPro" id="IPR036388">
    <property type="entry name" value="WH-like_DNA-bd_sf"/>
</dbReference>
<sequence>MEILADPLFSSPIRIGILLALAGINKITFSELQKFLNINKSTLSVNLKILENYGLVEIKTKIFNDRPREVIIITKKGKEFVEKYLEAISKYKEMIENQDKNDNK</sequence>
<keyword evidence="3" id="KW-1185">Reference proteome</keyword>
<reference evidence="2 3" key="1">
    <citation type="journal article" date="2011" name="Extremophiles">
        <title>Genomic analysis of Acidianus hospitalis W1 a host for studying crenarchaeal virus and plasmid life cycles.</title>
        <authorList>
            <person name="You X.Y."/>
            <person name="Liu C."/>
            <person name="Wang S.Y."/>
            <person name="Jiang C.Y."/>
            <person name="Shah S.A."/>
            <person name="Prangishvili D."/>
            <person name="She Q."/>
            <person name="Liu S.J."/>
            <person name="Garrett R.A."/>
        </authorList>
    </citation>
    <scope>NUCLEOTIDE SEQUENCE [LARGE SCALE GENOMIC DNA]</scope>
    <source>
        <strain evidence="2 3">W1</strain>
    </source>
</reference>
<dbReference type="InterPro" id="IPR027395">
    <property type="entry name" value="WH_DNA-bd_dom"/>
</dbReference>
<dbReference type="InterPro" id="IPR011991">
    <property type="entry name" value="ArsR-like_HTH"/>
</dbReference>
<proteinExistence type="predicted"/>
<evidence type="ECO:0000259" key="1">
    <source>
        <dbReference type="PROSITE" id="PS50995"/>
    </source>
</evidence>
<dbReference type="CDD" id="cd00090">
    <property type="entry name" value="HTH_ARSR"/>
    <property type="match status" value="1"/>
</dbReference>
<dbReference type="KEGG" id="aho:Ahos_0308"/>
<dbReference type="InterPro" id="IPR000835">
    <property type="entry name" value="HTH_MarR-typ"/>
</dbReference>
<dbReference type="Pfam" id="PF13601">
    <property type="entry name" value="HTH_34"/>
    <property type="match status" value="1"/>
</dbReference>
<dbReference type="AlphaFoldDB" id="F4B5A5"/>
<reference key="2">
    <citation type="journal article" date="2011" name="Extremophiles">
        <title>Genomic analyses of Acidianus hospitalis W1 a host for studying crenarchaeal virus and plasmid life cycles.</title>
        <authorList>
            <person name="You X.Y."/>
            <person name="Liu C."/>
            <person name="Wang S.Y."/>
            <person name="Jiang C.Y."/>
            <person name="Shah S.A."/>
            <person name="Prangishvili D."/>
            <person name="Liu S.J."/>
            <person name="Garrett R.A."/>
        </authorList>
    </citation>
    <scope>NUCLEOTIDE SEQUENCE</scope>
    <source>
        <strain>W1</strain>
    </source>
</reference>
<name>F4B5A5_ACIHW</name>
<evidence type="ECO:0000313" key="2">
    <source>
        <dbReference type="EMBL" id="AEE93199.1"/>
    </source>
</evidence>
<dbReference type="Gene3D" id="1.10.10.10">
    <property type="entry name" value="Winged helix-like DNA-binding domain superfamily/Winged helix DNA-binding domain"/>
    <property type="match status" value="1"/>
</dbReference>
<gene>
    <name evidence="2" type="ordered locus">Ahos_0308</name>
</gene>
<dbReference type="PANTHER" id="PTHR37318:SF1">
    <property type="entry name" value="BSL7504 PROTEIN"/>
    <property type="match status" value="1"/>
</dbReference>
<dbReference type="Proteomes" id="UP000008458">
    <property type="component" value="Chromosome"/>
</dbReference>
<dbReference type="EMBL" id="CP002535">
    <property type="protein sequence ID" value="AEE93199.1"/>
    <property type="molecule type" value="Genomic_DNA"/>
</dbReference>
<dbReference type="eggNOG" id="arCOG00732">
    <property type="taxonomic scope" value="Archaea"/>
</dbReference>
<dbReference type="PANTHER" id="PTHR37318">
    <property type="entry name" value="BSL7504 PROTEIN"/>
    <property type="match status" value="1"/>
</dbReference>
<dbReference type="PROSITE" id="PS50995">
    <property type="entry name" value="HTH_MARR_2"/>
    <property type="match status" value="1"/>
</dbReference>
<accession>F4B5A5</accession>
<evidence type="ECO:0000313" key="3">
    <source>
        <dbReference type="Proteomes" id="UP000008458"/>
    </source>
</evidence>
<organism evidence="2 3">
    <name type="scientific">Acidianus hospitalis (strain W1)</name>
    <dbReference type="NCBI Taxonomy" id="933801"/>
    <lineage>
        <taxon>Archaea</taxon>
        <taxon>Thermoproteota</taxon>
        <taxon>Thermoprotei</taxon>
        <taxon>Sulfolobales</taxon>
        <taxon>Sulfolobaceae</taxon>
        <taxon>Acidianus</taxon>
    </lineage>
</organism>
<feature type="domain" description="HTH marR-type" evidence="1">
    <location>
        <begin position="1"/>
        <end position="104"/>
    </location>
</feature>
<dbReference type="SMART" id="SM00347">
    <property type="entry name" value="HTH_MARR"/>
    <property type="match status" value="1"/>
</dbReference>
<dbReference type="STRING" id="933801.Ahos_0308"/>
<protein>
    <submittedName>
        <fullName evidence="2">Regulatory protein, ArsR</fullName>
    </submittedName>
</protein>
<dbReference type="SUPFAM" id="SSF46785">
    <property type="entry name" value="Winged helix' DNA-binding domain"/>
    <property type="match status" value="1"/>
</dbReference>
<dbReference type="InterPro" id="IPR036390">
    <property type="entry name" value="WH_DNA-bd_sf"/>
</dbReference>
<dbReference type="HOGENOM" id="CLU_142189_2_0_2"/>